<protein>
    <submittedName>
        <fullName evidence="3">Tripartite tricarboxylate transporter substrate binding protein</fullName>
    </submittedName>
</protein>
<dbReference type="CDD" id="cd07012">
    <property type="entry name" value="PBP2_Bug_TTT"/>
    <property type="match status" value="1"/>
</dbReference>
<dbReference type="Gene3D" id="3.40.190.150">
    <property type="entry name" value="Bordetella uptake gene, domain 1"/>
    <property type="match status" value="1"/>
</dbReference>
<sequence length="381" mass="40457">MEDSPEEDRSLESLPAHRRPVLSHLTPSPESNPCVPAAKRCRTIPTIFDIPIEAMITLKQAFCSWAGKALLAASAALALPAIAQAGFPTQTVTLVVPFSPGGSSDTASRILGELLAQKWGRSVVIENKPGASGSIGALTVANAKSDGHTLLVTPVSIGTIKLFLKNPGFDPHTDLTPIAQFAKGDYVLSVNPKVPVNDMAEFVEYARKNPDTVFHGAFGSASRLAFEDFALKNGVTPENVNYRGEALVLNALIAGEVQVALTTLVGAKPFLESGRIKALGIPAKERSPIAPQIPSADESGAPGFHADFWFGLMAPAGVPEDVRRKIAADVGEVLARPEVQERFQALGLLATSSSPEAFAELIKYESERWVETAKHAGIEPQ</sequence>
<gene>
    <name evidence="3" type="ORF">H0A72_13610</name>
</gene>
<evidence type="ECO:0000313" key="3">
    <source>
        <dbReference type="EMBL" id="NYT50349.1"/>
    </source>
</evidence>
<dbReference type="InterPro" id="IPR042100">
    <property type="entry name" value="Bug_dom1"/>
</dbReference>
<accession>A0A853G231</accession>
<dbReference type="Pfam" id="PF03401">
    <property type="entry name" value="TctC"/>
    <property type="match status" value="1"/>
</dbReference>
<dbReference type="PANTHER" id="PTHR42928">
    <property type="entry name" value="TRICARBOXYLATE-BINDING PROTEIN"/>
    <property type="match status" value="1"/>
</dbReference>
<evidence type="ECO:0000313" key="4">
    <source>
        <dbReference type="Proteomes" id="UP000559809"/>
    </source>
</evidence>
<reference evidence="3 4" key="1">
    <citation type="submission" date="2020-07" db="EMBL/GenBank/DDBJ databases">
        <title>Taxonomic revisions and descriptions of new bacterial species based on genomic comparisons in the high-G+C-content subgroup of the family Alcaligenaceae.</title>
        <authorList>
            <person name="Szabo A."/>
            <person name="Felfoldi T."/>
        </authorList>
    </citation>
    <scope>NUCLEOTIDE SEQUENCE [LARGE SCALE GENOMIC DNA]</scope>
    <source>
        <strain evidence="3 4">LMG 24012</strain>
    </source>
</reference>
<feature type="region of interest" description="Disordered" evidence="2">
    <location>
        <begin position="1"/>
        <end position="35"/>
    </location>
</feature>
<dbReference type="Proteomes" id="UP000559809">
    <property type="component" value="Unassembled WGS sequence"/>
</dbReference>
<comment type="caution">
    <text evidence="3">The sequence shown here is derived from an EMBL/GenBank/DDBJ whole genome shotgun (WGS) entry which is preliminary data.</text>
</comment>
<evidence type="ECO:0000256" key="1">
    <source>
        <dbReference type="ARBA" id="ARBA00006987"/>
    </source>
</evidence>
<dbReference type="SUPFAM" id="SSF53850">
    <property type="entry name" value="Periplasmic binding protein-like II"/>
    <property type="match status" value="1"/>
</dbReference>
<evidence type="ECO:0000256" key="2">
    <source>
        <dbReference type="SAM" id="MobiDB-lite"/>
    </source>
</evidence>
<proteinExistence type="inferred from homology"/>
<dbReference type="InterPro" id="IPR005064">
    <property type="entry name" value="BUG"/>
</dbReference>
<dbReference type="Gene3D" id="3.40.190.10">
    <property type="entry name" value="Periplasmic binding protein-like II"/>
    <property type="match status" value="1"/>
</dbReference>
<keyword evidence="4" id="KW-1185">Reference proteome</keyword>
<comment type="similarity">
    <text evidence="1">Belongs to the UPF0065 (bug) family.</text>
</comment>
<dbReference type="PANTHER" id="PTHR42928:SF5">
    <property type="entry name" value="BLR1237 PROTEIN"/>
    <property type="match status" value="1"/>
</dbReference>
<dbReference type="AlphaFoldDB" id="A0A853G231"/>
<name>A0A853G231_9BURK</name>
<organism evidence="3 4">
    <name type="scientific">Parapusillimonas granuli</name>
    <dbReference type="NCBI Taxonomy" id="380911"/>
    <lineage>
        <taxon>Bacteria</taxon>
        <taxon>Pseudomonadati</taxon>
        <taxon>Pseudomonadota</taxon>
        <taxon>Betaproteobacteria</taxon>
        <taxon>Burkholderiales</taxon>
        <taxon>Alcaligenaceae</taxon>
        <taxon>Parapusillimonas</taxon>
    </lineage>
</organism>
<dbReference type="EMBL" id="JACCEM010000007">
    <property type="protein sequence ID" value="NYT50349.1"/>
    <property type="molecule type" value="Genomic_DNA"/>
</dbReference>